<keyword evidence="2" id="KW-1185">Reference proteome</keyword>
<evidence type="ECO:0000313" key="1">
    <source>
        <dbReference type="EMBL" id="CAC5346006.1"/>
    </source>
</evidence>
<protein>
    <submittedName>
        <fullName evidence="1">Uncharacterized protein</fullName>
    </submittedName>
</protein>
<sequence>MVRLRLQYKTILTLFTFLNNFLNKSFIAMDLNQNQPSPPTQIERSFLNNC</sequence>
<accession>A0A6J7ZUC9</accession>
<organism evidence="1 2">
    <name type="scientific">Planktothrix rubescens CCAP 1459/22</name>
    <dbReference type="NCBI Taxonomy" id="329571"/>
    <lineage>
        <taxon>Bacteria</taxon>
        <taxon>Bacillati</taxon>
        <taxon>Cyanobacteriota</taxon>
        <taxon>Cyanophyceae</taxon>
        <taxon>Oscillatoriophycideae</taxon>
        <taxon>Oscillatoriales</taxon>
        <taxon>Microcoleaceae</taxon>
        <taxon>Planktothrix</taxon>
    </lineage>
</organism>
<dbReference type="AlphaFoldDB" id="A0A6J7ZUC9"/>
<evidence type="ECO:0000313" key="2">
    <source>
        <dbReference type="Proteomes" id="UP000196521"/>
    </source>
</evidence>
<name>A0A6J7ZUC9_PLARU</name>
<reference evidence="1" key="1">
    <citation type="submission" date="2020-05" db="EMBL/GenBank/DDBJ databases">
        <authorList>
            <consortium name="Genoscope - CEA"/>
            <person name="William W."/>
        </authorList>
    </citation>
    <scope>NUCLEOTIDE SEQUENCE [LARGE SCALE GENOMIC DNA]</scope>
    <source>
        <strain evidence="1">PCC 7821</strain>
    </source>
</reference>
<gene>
    <name evidence="1" type="ORF">PLAN_70583</name>
</gene>
<comment type="caution">
    <text evidence="1">The sequence shown here is derived from an EMBL/GenBank/DDBJ whole genome shotgun (WGS) entry which is preliminary data.</text>
</comment>
<dbReference type="Proteomes" id="UP000196521">
    <property type="component" value="Unassembled WGS sequence"/>
</dbReference>
<dbReference type="EMBL" id="CZCZ02000017">
    <property type="protein sequence ID" value="CAC5346006.1"/>
    <property type="molecule type" value="Genomic_DNA"/>
</dbReference>
<proteinExistence type="predicted"/>